<keyword evidence="2" id="KW-1133">Transmembrane helix</keyword>
<evidence type="ECO:0000256" key="2">
    <source>
        <dbReference type="SAM" id="Phobius"/>
    </source>
</evidence>
<feature type="transmembrane region" description="Helical" evidence="2">
    <location>
        <begin position="531"/>
        <end position="552"/>
    </location>
</feature>
<protein>
    <submittedName>
        <fullName evidence="3">Uncharacterized protein</fullName>
    </submittedName>
</protein>
<feature type="transmembrane region" description="Helical" evidence="2">
    <location>
        <begin position="674"/>
        <end position="697"/>
    </location>
</feature>
<reference evidence="3 4" key="1">
    <citation type="submission" date="2016-09" db="EMBL/GenBank/DDBJ databases">
        <title>Extensive genetic diversity and differential bi-allelic expression allows diatom success in the polar Southern Ocean.</title>
        <authorList>
            <consortium name="DOE Joint Genome Institute"/>
            <person name="Mock T."/>
            <person name="Otillar R.P."/>
            <person name="Strauss J."/>
            <person name="Dupont C."/>
            <person name="Frickenhaus S."/>
            <person name="Maumus F."/>
            <person name="Mcmullan M."/>
            <person name="Sanges R."/>
            <person name="Schmutz J."/>
            <person name="Toseland A."/>
            <person name="Valas R."/>
            <person name="Veluchamy A."/>
            <person name="Ward B.J."/>
            <person name="Allen A."/>
            <person name="Barry K."/>
            <person name="Falciatore A."/>
            <person name="Ferrante M."/>
            <person name="Fortunato A.E."/>
            <person name="Gloeckner G."/>
            <person name="Gruber A."/>
            <person name="Hipkin R."/>
            <person name="Janech M."/>
            <person name="Kroth P."/>
            <person name="Leese F."/>
            <person name="Lindquist E."/>
            <person name="Lyon B.R."/>
            <person name="Martin J."/>
            <person name="Mayer C."/>
            <person name="Parker M."/>
            <person name="Quesneville H."/>
            <person name="Raymond J."/>
            <person name="Uhlig C."/>
            <person name="Valentin K.U."/>
            <person name="Worden A.Z."/>
            <person name="Armbrust E.V."/>
            <person name="Bowler C."/>
            <person name="Green B."/>
            <person name="Moulton V."/>
            <person name="Van Oosterhout C."/>
            <person name="Grigoriev I."/>
        </authorList>
    </citation>
    <scope>NUCLEOTIDE SEQUENCE [LARGE SCALE GENOMIC DNA]</scope>
    <source>
        <strain evidence="3 4">CCMP1102</strain>
    </source>
</reference>
<feature type="transmembrane region" description="Helical" evidence="2">
    <location>
        <begin position="355"/>
        <end position="371"/>
    </location>
</feature>
<feature type="transmembrane region" description="Helical" evidence="2">
    <location>
        <begin position="255"/>
        <end position="279"/>
    </location>
</feature>
<dbReference type="KEGG" id="fcy:FRACYDRAFT_244354"/>
<feature type="region of interest" description="Disordered" evidence="1">
    <location>
        <begin position="39"/>
        <end position="67"/>
    </location>
</feature>
<feature type="transmembrane region" description="Helical" evidence="2">
    <location>
        <begin position="559"/>
        <end position="582"/>
    </location>
</feature>
<sequence>MSTETDNDNNNNDMSSSCTIKDFIYYDINGNVVEGTKSELFPSSSSSSSSLYGTNNENEDEDSDSSFTSRTTTCIFDTANCHPSSLPHECCTYNKESINEQSSWSTQYMILCVLIPILYIKTSIKEKEKKKSKNGSTENENEADDNEDKEVIDGSTKIIPWYIAQIQSKLPIRSLLIWIWSKGFLSFMMLTVPASIALRNSYQTNLSVSNRNLMIAADAFMVPYQTIFYFIEDIILVQIGYALGRNDKIKTNQLIHTGIAGSIVTGIIAGLIGTVLGLVPTLFQSLTNPGLHHDQLLYKGCEFFGNDISESESKTATAHAAVLPYWMMKSWSMIFQQIGMVMSGFFFGSKATMEIGWIMTISLSLNLYIWFTYVDTSSNPLTLIGIADYVYDFTIPLLTILYLITPLGSQICNRTGVHLSFTKLLSIFLQFKPSKTASSASSASSASTSVNETTKLIKDVNETTKKKNNEESSSSTPMSTSTIDLLLDGLKVMFMDVAIQGCVSFTLYVALLEDSAVAYQISALQSALPAYGYGYALGISMMFKLIGSTLLAQNKYIKFVQFATICVLCVLLLIPGIVISVVKDRHEIALVYGSNACVYASNEQCVNFFIEIFGINGDGISSGDGDGGDGDGDSSDRGNYTLQYTMTALAFGSIIDSISLVLRSILLSLLDFDFLVKSTICAVIFAYIPAMYVATYGAGVYDEFQRTAFAWYIAMNIPQLFLIFAFLLRLYYNFKRLLNNDDGPWMMEMDAVDDDDGNRSSSSSDALTLDRTSTTATKEKQRSYRSELTPLLLSQRRRSSASA</sequence>
<name>A0A1E7F1W6_9STRA</name>
<feature type="compositionally biased region" description="Acidic residues" evidence="1">
    <location>
        <begin position="139"/>
        <end position="149"/>
    </location>
</feature>
<organism evidence="3 4">
    <name type="scientific">Fragilariopsis cylindrus CCMP1102</name>
    <dbReference type="NCBI Taxonomy" id="635003"/>
    <lineage>
        <taxon>Eukaryota</taxon>
        <taxon>Sar</taxon>
        <taxon>Stramenopiles</taxon>
        <taxon>Ochrophyta</taxon>
        <taxon>Bacillariophyta</taxon>
        <taxon>Bacillariophyceae</taxon>
        <taxon>Bacillariophycidae</taxon>
        <taxon>Bacillariales</taxon>
        <taxon>Bacillariaceae</taxon>
        <taxon>Fragilariopsis</taxon>
    </lineage>
</organism>
<feature type="transmembrane region" description="Helical" evidence="2">
    <location>
        <begin position="330"/>
        <end position="348"/>
    </location>
</feature>
<keyword evidence="2" id="KW-0472">Membrane</keyword>
<feature type="transmembrane region" description="Helical" evidence="2">
    <location>
        <begin position="383"/>
        <end position="404"/>
    </location>
</feature>
<keyword evidence="2" id="KW-0812">Transmembrane</keyword>
<feature type="transmembrane region" description="Helical" evidence="2">
    <location>
        <begin position="175"/>
        <end position="202"/>
    </location>
</feature>
<dbReference type="EMBL" id="KV784365">
    <property type="protein sequence ID" value="OEU12094.1"/>
    <property type="molecule type" value="Genomic_DNA"/>
</dbReference>
<dbReference type="OrthoDB" id="437686at2759"/>
<feature type="transmembrane region" description="Helical" evidence="2">
    <location>
        <begin position="222"/>
        <end position="243"/>
    </location>
</feature>
<dbReference type="InParanoid" id="A0A1E7F1W6"/>
<feature type="compositionally biased region" description="Basic and acidic residues" evidence="1">
    <location>
        <begin position="459"/>
        <end position="470"/>
    </location>
</feature>
<keyword evidence="4" id="KW-1185">Reference proteome</keyword>
<evidence type="ECO:0000256" key="1">
    <source>
        <dbReference type="SAM" id="MobiDB-lite"/>
    </source>
</evidence>
<gene>
    <name evidence="3" type="ORF">FRACYDRAFT_244354</name>
</gene>
<feature type="region of interest" description="Disordered" evidence="1">
    <location>
        <begin position="129"/>
        <end position="149"/>
    </location>
</feature>
<proteinExistence type="predicted"/>
<feature type="region of interest" description="Disordered" evidence="1">
    <location>
        <begin position="459"/>
        <end position="479"/>
    </location>
</feature>
<feature type="transmembrane region" description="Helical" evidence="2">
    <location>
        <begin position="642"/>
        <end position="662"/>
    </location>
</feature>
<dbReference type="Proteomes" id="UP000095751">
    <property type="component" value="Unassembled WGS sequence"/>
</dbReference>
<evidence type="ECO:0000313" key="3">
    <source>
        <dbReference type="EMBL" id="OEU12094.1"/>
    </source>
</evidence>
<feature type="region of interest" description="Disordered" evidence="1">
    <location>
        <begin position="754"/>
        <end position="784"/>
    </location>
</feature>
<feature type="transmembrane region" description="Helical" evidence="2">
    <location>
        <begin position="709"/>
        <end position="732"/>
    </location>
</feature>
<accession>A0A1E7F1W6</accession>
<evidence type="ECO:0000313" key="4">
    <source>
        <dbReference type="Proteomes" id="UP000095751"/>
    </source>
</evidence>
<dbReference type="AlphaFoldDB" id="A0A1E7F1W6"/>